<keyword evidence="5 7" id="KW-1133">Transmembrane helix</keyword>
<feature type="transmembrane region" description="Helical" evidence="7">
    <location>
        <begin position="68"/>
        <end position="86"/>
    </location>
</feature>
<organism evidence="10 11">
    <name type="scientific">Brevibacterium jeotgali</name>
    <dbReference type="NCBI Taxonomy" id="1262550"/>
    <lineage>
        <taxon>Bacteria</taxon>
        <taxon>Bacillati</taxon>
        <taxon>Actinomycetota</taxon>
        <taxon>Actinomycetes</taxon>
        <taxon>Micrococcales</taxon>
        <taxon>Brevibacteriaceae</taxon>
        <taxon>Brevibacterium</taxon>
    </lineage>
</organism>
<dbReference type="Pfam" id="PF00528">
    <property type="entry name" value="BPD_transp_1"/>
    <property type="match status" value="1"/>
</dbReference>
<feature type="compositionally biased region" description="Low complexity" evidence="8">
    <location>
        <begin position="384"/>
        <end position="395"/>
    </location>
</feature>
<evidence type="ECO:0000256" key="8">
    <source>
        <dbReference type="SAM" id="MobiDB-lite"/>
    </source>
</evidence>
<evidence type="ECO:0000256" key="2">
    <source>
        <dbReference type="ARBA" id="ARBA00022448"/>
    </source>
</evidence>
<dbReference type="RefSeq" id="WP_101589886.1">
    <property type="nucleotide sequence ID" value="NZ_FXZM01000014.1"/>
</dbReference>
<gene>
    <name evidence="10" type="ORF">BJEO58_02576</name>
</gene>
<reference evidence="11" key="1">
    <citation type="submission" date="2017-03" db="EMBL/GenBank/DDBJ databases">
        <authorList>
            <person name="Monnet C."/>
        </authorList>
    </citation>
    <scope>NUCLEOTIDE SEQUENCE [LARGE SCALE GENOMIC DNA]</scope>
    <source>
        <strain evidence="11">SJ5-8</strain>
    </source>
</reference>
<evidence type="ECO:0000313" key="11">
    <source>
        <dbReference type="Proteomes" id="UP000234462"/>
    </source>
</evidence>
<dbReference type="InterPro" id="IPR050366">
    <property type="entry name" value="BP-dependent_transpt_permease"/>
</dbReference>
<dbReference type="InterPro" id="IPR025966">
    <property type="entry name" value="OppC_N"/>
</dbReference>
<dbReference type="PANTHER" id="PTHR43386">
    <property type="entry name" value="OLIGOPEPTIDE TRANSPORT SYSTEM PERMEASE PROTEIN APPC"/>
    <property type="match status" value="1"/>
</dbReference>
<comment type="similarity">
    <text evidence="7">Belongs to the binding-protein-dependent transport system permease family.</text>
</comment>
<proteinExistence type="inferred from homology"/>
<dbReference type="Gene3D" id="1.10.3720.10">
    <property type="entry name" value="MetI-like"/>
    <property type="match status" value="1"/>
</dbReference>
<accession>A0A2H1L7U1</accession>
<keyword evidence="11" id="KW-1185">Reference proteome</keyword>
<dbReference type="Proteomes" id="UP000234462">
    <property type="component" value="Unassembled WGS sequence"/>
</dbReference>
<feature type="transmembrane region" description="Helical" evidence="7">
    <location>
        <begin position="147"/>
        <end position="173"/>
    </location>
</feature>
<feature type="transmembrane region" description="Helical" evidence="7">
    <location>
        <begin position="275"/>
        <end position="304"/>
    </location>
</feature>
<name>A0A2H1L7U1_9MICO</name>
<comment type="subcellular location">
    <subcellularLocation>
        <location evidence="1 7">Cell membrane</location>
        <topology evidence="1 7">Multi-pass membrane protein</topology>
    </subcellularLocation>
</comment>
<dbReference type="InterPro" id="IPR000515">
    <property type="entry name" value="MetI-like"/>
</dbReference>
<dbReference type="OrthoDB" id="9812701at2"/>
<feature type="transmembrane region" description="Helical" evidence="7">
    <location>
        <begin position="220"/>
        <end position="240"/>
    </location>
</feature>
<dbReference type="Pfam" id="PF12911">
    <property type="entry name" value="OppC_N"/>
    <property type="match status" value="1"/>
</dbReference>
<evidence type="ECO:0000256" key="5">
    <source>
        <dbReference type="ARBA" id="ARBA00022989"/>
    </source>
</evidence>
<dbReference type="GO" id="GO:0055085">
    <property type="term" value="P:transmembrane transport"/>
    <property type="evidence" value="ECO:0007669"/>
    <property type="project" value="InterPro"/>
</dbReference>
<dbReference type="PANTHER" id="PTHR43386:SF1">
    <property type="entry name" value="D,D-DIPEPTIDE TRANSPORT SYSTEM PERMEASE PROTEIN DDPC-RELATED"/>
    <property type="match status" value="1"/>
</dbReference>
<keyword evidence="4 7" id="KW-0812">Transmembrane</keyword>
<keyword evidence="2 7" id="KW-0813">Transport</keyword>
<sequence>MSNTPRTTGPGGQNAPRGGPETGPTAETGPPAETGPAAETGPISIEGRETEGLSQGAIVRRKFFGHKGAMAGMFVLAAIAVFAYSAQGFGPIPGWWIHNHTSSGPIMNPAGAPTWSLADPFTFGQHPFGQDDIGRDNFARVMKGVQISLMVMVIIGIVALVLGTVIGAIAGYYRGRLDAFLMRVTDGFIILPTIVVGSILGKLVSGPNFSLFGLSSATYMAPALAVVLGAILWTSLARLVRGEFLALREREFVDSARVAGAGDFRIMAKHMLPNTMGVIIVNTTLLMSQAIVLEAALSFLGFGIRAPQVSLGQLINEYQSAFASRPWLFWWAGLFIILIALCVNFIGDGLRDAFDPRMKTVPSLRRMNRADRRAGRVPGRQMSGTGQQETGTTTAEAKRPGTDHEPGADGDGGDDGDDGKGASH</sequence>
<feature type="transmembrane region" description="Helical" evidence="7">
    <location>
        <begin position="328"/>
        <end position="347"/>
    </location>
</feature>
<evidence type="ECO:0000256" key="1">
    <source>
        <dbReference type="ARBA" id="ARBA00004651"/>
    </source>
</evidence>
<evidence type="ECO:0000259" key="9">
    <source>
        <dbReference type="PROSITE" id="PS50928"/>
    </source>
</evidence>
<dbReference type="AlphaFoldDB" id="A0A2H1L7U1"/>
<evidence type="ECO:0000256" key="3">
    <source>
        <dbReference type="ARBA" id="ARBA00022475"/>
    </source>
</evidence>
<evidence type="ECO:0000256" key="7">
    <source>
        <dbReference type="RuleBase" id="RU363032"/>
    </source>
</evidence>
<feature type="region of interest" description="Disordered" evidence="8">
    <location>
        <begin position="364"/>
        <end position="424"/>
    </location>
</feature>
<feature type="compositionally biased region" description="Basic and acidic residues" evidence="8">
    <location>
        <begin position="396"/>
        <end position="407"/>
    </location>
</feature>
<keyword evidence="6 7" id="KW-0472">Membrane</keyword>
<feature type="compositionally biased region" description="Low complexity" evidence="8">
    <location>
        <begin position="18"/>
        <end position="42"/>
    </location>
</feature>
<evidence type="ECO:0000313" key="10">
    <source>
        <dbReference type="EMBL" id="SMY12968.1"/>
    </source>
</evidence>
<feature type="region of interest" description="Disordered" evidence="8">
    <location>
        <begin position="1"/>
        <end position="52"/>
    </location>
</feature>
<dbReference type="GO" id="GO:0005886">
    <property type="term" value="C:plasma membrane"/>
    <property type="evidence" value="ECO:0007669"/>
    <property type="project" value="UniProtKB-SubCell"/>
</dbReference>
<keyword evidence="3" id="KW-1003">Cell membrane</keyword>
<feature type="transmembrane region" description="Helical" evidence="7">
    <location>
        <begin position="180"/>
        <end position="200"/>
    </location>
</feature>
<feature type="domain" description="ABC transmembrane type-1" evidence="9">
    <location>
        <begin position="145"/>
        <end position="347"/>
    </location>
</feature>
<dbReference type="SUPFAM" id="SSF161098">
    <property type="entry name" value="MetI-like"/>
    <property type="match status" value="1"/>
</dbReference>
<dbReference type="EMBL" id="FXZM01000014">
    <property type="protein sequence ID" value="SMY12968.1"/>
    <property type="molecule type" value="Genomic_DNA"/>
</dbReference>
<evidence type="ECO:0000256" key="6">
    <source>
        <dbReference type="ARBA" id="ARBA00023136"/>
    </source>
</evidence>
<dbReference type="InterPro" id="IPR035906">
    <property type="entry name" value="MetI-like_sf"/>
</dbReference>
<protein>
    <submittedName>
        <fullName evidence="10">Peptide/nickel transport system permease protein</fullName>
    </submittedName>
</protein>
<dbReference type="PROSITE" id="PS50928">
    <property type="entry name" value="ABC_TM1"/>
    <property type="match status" value="1"/>
</dbReference>
<dbReference type="CDD" id="cd06261">
    <property type="entry name" value="TM_PBP2"/>
    <property type="match status" value="1"/>
</dbReference>
<evidence type="ECO:0000256" key="4">
    <source>
        <dbReference type="ARBA" id="ARBA00022692"/>
    </source>
</evidence>